<dbReference type="Gramene" id="OMO66208">
    <property type="protein sequence ID" value="OMO66208"/>
    <property type="gene ID" value="CCACVL1_21266"/>
</dbReference>
<dbReference type="OMA" id="EHSHITI"/>
<sequence length="483" mass="55365">MYIDLPEELLLEILLRLPAEALVRFTAVCKWWNSVIKNPNFISTHLAKTISYFQHQSSPSKECTWDHSYRLVEKYSLRFDNEDVDEYKQLHFYRDKFRSVGTGSRVVGTCNGLVCLVDEDYNNYIVWNPVIRKAIRLPEPSVRFRNYHSGRAFTSFGFDSNHSSRAFTGFGFDSKTNDYKLLRLVDLDDQSVGAQVYSLNTNCWTSIALFREPYYIAKNSFVNGAIHLLACDWKGRRKRNLILAFDVSVQVFSDIPLPDHLSNAIHRPGQLRTGRLQYSQSCMASFELLKYRESSIATMTSWDWDPNLIELWVMKEYGVATSWTKLFTIVKGESVGRVLFFRQDEEQEGIPEENEDDSGYEPNDASIESEEQFQEVQSSKGMKMTKHREIGSTMQPLKHTNRSRSPSIFSPVDHSPRTSTSKNSSPKPDMNSKKESKSILRLLSCRIKDPNGPSSLPISPSKSSDHSISSVDSDGEVMEMQKK</sequence>
<feature type="domain" description="F-box" evidence="2">
    <location>
        <begin position="1"/>
        <end position="50"/>
    </location>
</feature>
<feature type="compositionally biased region" description="Acidic residues" evidence="1">
    <location>
        <begin position="345"/>
        <end position="359"/>
    </location>
</feature>
<gene>
    <name evidence="3" type="ORF">CCACVL1_21266</name>
</gene>
<evidence type="ECO:0000313" key="4">
    <source>
        <dbReference type="Proteomes" id="UP000188268"/>
    </source>
</evidence>
<dbReference type="InterPro" id="IPR050796">
    <property type="entry name" value="SCF_F-box_component"/>
</dbReference>
<feature type="compositionally biased region" description="Polar residues" evidence="1">
    <location>
        <begin position="417"/>
        <end position="426"/>
    </location>
</feature>
<dbReference type="Pfam" id="PF12937">
    <property type="entry name" value="F-box-like"/>
    <property type="match status" value="1"/>
</dbReference>
<dbReference type="InterPro" id="IPR036047">
    <property type="entry name" value="F-box-like_dom_sf"/>
</dbReference>
<dbReference type="AlphaFoldDB" id="A0A1R3H759"/>
<dbReference type="InterPro" id="IPR017451">
    <property type="entry name" value="F-box-assoc_interact_dom"/>
</dbReference>
<accession>A0A1R3H759</accession>
<dbReference type="STRING" id="210143.A0A1R3H759"/>
<evidence type="ECO:0000313" key="3">
    <source>
        <dbReference type="EMBL" id="OMO66208.1"/>
    </source>
</evidence>
<name>A0A1R3H759_COCAP</name>
<dbReference type="SUPFAM" id="SSF81383">
    <property type="entry name" value="F-box domain"/>
    <property type="match status" value="1"/>
</dbReference>
<dbReference type="PANTHER" id="PTHR31672:SF13">
    <property type="entry name" value="F-BOX PROTEIN CPR30-LIKE"/>
    <property type="match status" value="1"/>
</dbReference>
<dbReference type="NCBIfam" id="TIGR01640">
    <property type="entry name" value="F_box_assoc_1"/>
    <property type="match status" value="1"/>
</dbReference>
<dbReference type="Proteomes" id="UP000188268">
    <property type="component" value="Unassembled WGS sequence"/>
</dbReference>
<feature type="region of interest" description="Disordered" evidence="1">
    <location>
        <begin position="343"/>
        <end position="483"/>
    </location>
</feature>
<comment type="caution">
    <text evidence="3">The sequence shown here is derived from an EMBL/GenBank/DDBJ whole genome shotgun (WGS) entry which is preliminary data.</text>
</comment>
<dbReference type="InterPro" id="IPR006527">
    <property type="entry name" value="F-box-assoc_dom_typ1"/>
</dbReference>
<dbReference type="OrthoDB" id="1731189at2759"/>
<dbReference type="InterPro" id="IPR001810">
    <property type="entry name" value="F-box_dom"/>
</dbReference>
<evidence type="ECO:0000259" key="2">
    <source>
        <dbReference type="PROSITE" id="PS50181"/>
    </source>
</evidence>
<evidence type="ECO:0000256" key="1">
    <source>
        <dbReference type="SAM" id="MobiDB-lite"/>
    </source>
</evidence>
<dbReference type="PANTHER" id="PTHR31672">
    <property type="entry name" value="BNACNNG10540D PROTEIN"/>
    <property type="match status" value="1"/>
</dbReference>
<protein>
    <recommendedName>
        <fullName evidence="2">F-box domain-containing protein</fullName>
    </recommendedName>
</protein>
<organism evidence="3 4">
    <name type="scientific">Corchorus capsularis</name>
    <name type="common">Jute</name>
    <dbReference type="NCBI Taxonomy" id="210143"/>
    <lineage>
        <taxon>Eukaryota</taxon>
        <taxon>Viridiplantae</taxon>
        <taxon>Streptophyta</taxon>
        <taxon>Embryophyta</taxon>
        <taxon>Tracheophyta</taxon>
        <taxon>Spermatophyta</taxon>
        <taxon>Magnoliopsida</taxon>
        <taxon>eudicotyledons</taxon>
        <taxon>Gunneridae</taxon>
        <taxon>Pentapetalae</taxon>
        <taxon>rosids</taxon>
        <taxon>malvids</taxon>
        <taxon>Malvales</taxon>
        <taxon>Malvaceae</taxon>
        <taxon>Grewioideae</taxon>
        <taxon>Apeibeae</taxon>
        <taxon>Corchorus</taxon>
    </lineage>
</organism>
<keyword evidence="4" id="KW-1185">Reference proteome</keyword>
<dbReference type="SMART" id="SM00256">
    <property type="entry name" value="FBOX"/>
    <property type="match status" value="1"/>
</dbReference>
<dbReference type="Pfam" id="PF07734">
    <property type="entry name" value="FBA_1"/>
    <property type="match status" value="1"/>
</dbReference>
<dbReference type="EMBL" id="AWWV01012551">
    <property type="protein sequence ID" value="OMO66208.1"/>
    <property type="molecule type" value="Genomic_DNA"/>
</dbReference>
<feature type="compositionally biased region" description="Low complexity" evidence="1">
    <location>
        <begin position="453"/>
        <end position="472"/>
    </location>
</feature>
<dbReference type="PROSITE" id="PS50181">
    <property type="entry name" value="FBOX"/>
    <property type="match status" value="1"/>
</dbReference>
<proteinExistence type="predicted"/>
<reference evidence="3 4" key="1">
    <citation type="submission" date="2013-09" db="EMBL/GenBank/DDBJ databases">
        <title>Corchorus capsularis genome sequencing.</title>
        <authorList>
            <person name="Alam M."/>
            <person name="Haque M.S."/>
            <person name="Islam M.S."/>
            <person name="Emdad E.M."/>
            <person name="Islam M.M."/>
            <person name="Ahmed B."/>
            <person name="Halim A."/>
            <person name="Hossen Q.M.M."/>
            <person name="Hossain M.Z."/>
            <person name="Ahmed R."/>
            <person name="Khan M.M."/>
            <person name="Islam R."/>
            <person name="Rashid M.M."/>
            <person name="Khan S.A."/>
            <person name="Rahman M.S."/>
            <person name="Alam M."/>
        </authorList>
    </citation>
    <scope>NUCLEOTIDE SEQUENCE [LARGE SCALE GENOMIC DNA]</scope>
    <source>
        <strain evidence="4">cv. CVL-1</strain>
        <tissue evidence="3">Whole seedling</tissue>
    </source>
</reference>
<dbReference type="Gene3D" id="1.20.1280.50">
    <property type="match status" value="1"/>
</dbReference>